<dbReference type="EMBL" id="UZAG01017540">
    <property type="protein sequence ID" value="VDO35254.1"/>
    <property type="molecule type" value="Genomic_DNA"/>
</dbReference>
<protein>
    <submittedName>
        <fullName evidence="4">Vesicle transport protein</fullName>
    </submittedName>
</protein>
<name>A0A0R3QX84_9BILA</name>
<reference evidence="4" key="1">
    <citation type="submission" date="2017-02" db="UniProtKB">
        <authorList>
            <consortium name="WormBaseParasite"/>
        </authorList>
    </citation>
    <scope>IDENTIFICATION</scope>
</reference>
<evidence type="ECO:0000313" key="2">
    <source>
        <dbReference type="EMBL" id="VDO35254.1"/>
    </source>
</evidence>
<accession>A0A0R3QX84</accession>
<keyword evidence="1" id="KW-1133">Transmembrane helix</keyword>
<dbReference type="WBParaSite" id="BTMF_0001235601-mRNA-1">
    <property type="protein sequence ID" value="BTMF_0001235601-mRNA-1"/>
    <property type="gene ID" value="BTMF_0001235601"/>
</dbReference>
<evidence type="ECO:0000313" key="4">
    <source>
        <dbReference type="WBParaSite" id="BTMF_0001235601-mRNA-1"/>
    </source>
</evidence>
<sequence>MKEIEEEGCFMSICISRSEVTFNFSLFDRKSGLQFTKGPFTTRCVALSILNRHLLTDSAVLISRLILLEKEIHLKDYPSSTTVTNQSKRMKSTGENSLSAVNGEQSTLCICRNVYSLEYRSSMSDITPHVEICSRLCKKVEAIALLMSSLLGMTGFCTLCAIFLSYSGAFILHICLALIGGIAVLVGVLTHFPTALLFYMIVQ</sequence>
<keyword evidence="1" id="KW-0812">Transmembrane</keyword>
<proteinExistence type="predicted"/>
<dbReference type="AlphaFoldDB" id="A0A0R3QX84"/>
<feature type="transmembrane region" description="Helical" evidence="1">
    <location>
        <begin position="170"/>
        <end position="202"/>
    </location>
</feature>
<dbReference type="Proteomes" id="UP000280834">
    <property type="component" value="Unassembled WGS sequence"/>
</dbReference>
<organism evidence="4">
    <name type="scientific">Brugia timori</name>
    <dbReference type="NCBI Taxonomy" id="42155"/>
    <lineage>
        <taxon>Eukaryota</taxon>
        <taxon>Metazoa</taxon>
        <taxon>Ecdysozoa</taxon>
        <taxon>Nematoda</taxon>
        <taxon>Chromadorea</taxon>
        <taxon>Rhabditida</taxon>
        <taxon>Spirurina</taxon>
        <taxon>Spiruromorpha</taxon>
        <taxon>Filarioidea</taxon>
        <taxon>Onchocercidae</taxon>
        <taxon>Brugia</taxon>
    </lineage>
</organism>
<gene>
    <name evidence="2" type="ORF">BTMF_LOCUS10371</name>
</gene>
<keyword evidence="3" id="KW-1185">Reference proteome</keyword>
<feature type="transmembrane region" description="Helical" evidence="1">
    <location>
        <begin position="142"/>
        <end position="164"/>
    </location>
</feature>
<evidence type="ECO:0000313" key="3">
    <source>
        <dbReference type="Proteomes" id="UP000280834"/>
    </source>
</evidence>
<evidence type="ECO:0000256" key="1">
    <source>
        <dbReference type="SAM" id="Phobius"/>
    </source>
</evidence>
<keyword evidence="1" id="KW-0472">Membrane</keyword>
<reference evidence="2 3" key="2">
    <citation type="submission" date="2018-11" db="EMBL/GenBank/DDBJ databases">
        <authorList>
            <consortium name="Pathogen Informatics"/>
        </authorList>
    </citation>
    <scope>NUCLEOTIDE SEQUENCE [LARGE SCALE GENOMIC DNA]</scope>
</reference>